<comment type="subcellular location">
    <subcellularLocation>
        <location evidence="1">Fimbrium</location>
    </subcellularLocation>
</comment>
<proteinExistence type="inferred from homology"/>
<dbReference type="RefSeq" id="WP_193751027.1">
    <property type="nucleotide sequence ID" value="NZ_LDSI01000027.1"/>
</dbReference>
<dbReference type="GO" id="GO:0043709">
    <property type="term" value="P:cell adhesion involved in single-species biofilm formation"/>
    <property type="evidence" value="ECO:0007669"/>
    <property type="project" value="TreeGrafter"/>
</dbReference>
<evidence type="ECO:0000256" key="2">
    <source>
        <dbReference type="ARBA" id="ARBA00006671"/>
    </source>
</evidence>
<dbReference type="PANTHER" id="PTHR33420:SF12">
    <property type="entry name" value="FIMBRIN-LIKE PROTEIN FIMI-RELATED"/>
    <property type="match status" value="1"/>
</dbReference>
<comment type="similarity">
    <text evidence="2">Belongs to the fimbrial protein family.</text>
</comment>
<dbReference type="Pfam" id="PF00419">
    <property type="entry name" value="Fimbrial"/>
    <property type="match status" value="1"/>
</dbReference>
<evidence type="ECO:0000259" key="5">
    <source>
        <dbReference type="Pfam" id="PF00419"/>
    </source>
</evidence>
<dbReference type="Proteomes" id="UP000072520">
    <property type="component" value="Unassembled WGS sequence"/>
</dbReference>
<dbReference type="InterPro" id="IPR008966">
    <property type="entry name" value="Adhesion_dom_sf"/>
</dbReference>
<evidence type="ECO:0000256" key="1">
    <source>
        <dbReference type="ARBA" id="ARBA00004561"/>
    </source>
</evidence>
<dbReference type="InterPro" id="IPR036937">
    <property type="entry name" value="Adhesion_dom_fimbrial_sf"/>
</dbReference>
<organism evidence="6 7">
    <name type="scientific">Pantoea stewartii</name>
    <dbReference type="NCBI Taxonomy" id="66269"/>
    <lineage>
        <taxon>Bacteria</taxon>
        <taxon>Pseudomonadati</taxon>
        <taxon>Pseudomonadota</taxon>
        <taxon>Gammaproteobacteria</taxon>
        <taxon>Enterobacterales</taxon>
        <taxon>Erwiniaceae</taxon>
        <taxon>Pantoea</taxon>
    </lineage>
</organism>
<evidence type="ECO:0000313" key="7">
    <source>
        <dbReference type="Proteomes" id="UP000072520"/>
    </source>
</evidence>
<protein>
    <recommendedName>
        <fullName evidence="5">Fimbrial-type adhesion domain-containing protein</fullName>
    </recommendedName>
</protein>
<keyword evidence="3" id="KW-0732">Signal</keyword>
<sequence length="166" mass="18307">MIWSSAQAAKWVDHGHGRVHVNGQIQESACSIHTDDVWQEVTFPPFSSASLESSGLALQLPFSLRLVNCDLKRDSGGEWKSVSVTFDGDRVESHPELFAVSGEAQGFALTVSDTVGHIAYPGEMMEEVPLNKDGTELRYRLAVVPTGDDYEEGKWSGTVRFMVTYQ</sequence>
<gene>
    <name evidence="6" type="ORF">RSA13_17690</name>
</gene>
<dbReference type="InterPro" id="IPR000259">
    <property type="entry name" value="Adhesion_dom_fimbrial"/>
</dbReference>
<comment type="caution">
    <text evidence="6">The sequence shown here is derived from an EMBL/GenBank/DDBJ whole genome shotgun (WGS) entry which is preliminary data.</text>
</comment>
<reference evidence="6 7" key="1">
    <citation type="journal article" date="2016" name="Front. Microbiol.">
        <title>Genomic Resource of Rice Seed Associated Bacteria.</title>
        <authorList>
            <person name="Midha S."/>
            <person name="Bansal K."/>
            <person name="Sharma S."/>
            <person name="Kumar N."/>
            <person name="Patil P.P."/>
            <person name="Chaudhry V."/>
            <person name="Patil P.B."/>
        </authorList>
    </citation>
    <scope>NUCLEOTIDE SEQUENCE [LARGE SCALE GENOMIC DNA]</scope>
    <source>
        <strain evidence="6 7">RSA13</strain>
    </source>
</reference>
<evidence type="ECO:0000256" key="3">
    <source>
        <dbReference type="ARBA" id="ARBA00022729"/>
    </source>
</evidence>
<feature type="domain" description="Fimbrial-type adhesion" evidence="5">
    <location>
        <begin position="20"/>
        <end position="166"/>
    </location>
</feature>
<dbReference type="InterPro" id="IPR050263">
    <property type="entry name" value="Bact_Fimbrial_Adh_Pro"/>
</dbReference>
<dbReference type="PANTHER" id="PTHR33420">
    <property type="entry name" value="FIMBRIAL SUBUNIT ELFA-RELATED"/>
    <property type="match status" value="1"/>
</dbReference>
<dbReference type="EMBL" id="LDSI01000027">
    <property type="protein sequence ID" value="KTS94680.1"/>
    <property type="molecule type" value="Genomic_DNA"/>
</dbReference>
<dbReference type="AlphaFoldDB" id="A0AB34VBU4"/>
<dbReference type="Gene3D" id="2.60.40.1090">
    <property type="entry name" value="Fimbrial-type adhesion domain"/>
    <property type="match status" value="1"/>
</dbReference>
<evidence type="ECO:0000256" key="4">
    <source>
        <dbReference type="ARBA" id="ARBA00023263"/>
    </source>
</evidence>
<name>A0AB34VBU4_9GAMM</name>
<accession>A0AB34VBU4</accession>
<keyword evidence="4" id="KW-0281">Fimbrium</keyword>
<dbReference type="GO" id="GO:0009289">
    <property type="term" value="C:pilus"/>
    <property type="evidence" value="ECO:0007669"/>
    <property type="project" value="UniProtKB-SubCell"/>
</dbReference>
<dbReference type="SUPFAM" id="SSF49401">
    <property type="entry name" value="Bacterial adhesins"/>
    <property type="match status" value="1"/>
</dbReference>
<evidence type="ECO:0000313" key="6">
    <source>
        <dbReference type="EMBL" id="KTS94680.1"/>
    </source>
</evidence>